<gene>
    <name evidence="1" type="ORF">I4902_07900</name>
</gene>
<evidence type="ECO:0000313" key="1">
    <source>
        <dbReference type="EMBL" id="MBG2879188.1"/>
    </source>
</evidence>
<sequence length="61" mass="6216">MYIVLPLFGFGAVSWSGVNLGYAVSSVISSGSKGTQQAGAQGGLVIASLIKNSWIKSGVKK</sequence>
<comment type="caution">
    <text evidence="1">The sequence shown here is derived from an EMBL/GenBank/DDBJ whole genome shotgun (WGS) entry which is preliminary data.</text>
</comment>
<dbReference type="Proteomes" id="UP000614721">
    <property type="component" value="Unassembled WGS sequence"/>
</dbReference>
<name>A0ABS0IT73_9GAMM</name>
<reference evidence="1 2" key="1">
    <citation type="submission" date="2020-11" db="EMBL/GenBank/DDBJ databases">
        <title>Enhanced detection system for hospital associated transmission using whole genome sequencing surveillance.</title>
        <authorList>
            <person name="Harrison L.H."/>
            <person name="Van Tyne D."/>
            <person name="Marsh J.W."/>
            <person name="Griffith M.P."/>
            <person name="Snyder D.J."/>
            <person name="Cooper V.S."/>
            <person name="Mustapha M."/>
        </authorList>
    </citation>
    <scope>NUCLEOTIDE SEQUENCE [LARGE SCALE GENOMIC DNA]</scope>
    <source>
        <strain evidence="1 2">PR00075</strain>
    </source>
</reference>
<dbReference type="EMBL" id="JADSJP010000010">
    <property type="protein sequence ID" value="MBG2879188.1"/>
    <property type="molecule type" value="Genomic_DNA"/>
</dbReference>
<proteinExistence type="predicted"/>
<dbReference type="RefSeq" id="WP_196567108.1">
    <property type="nucleotide sequence ID" value="NZ_JADRYY010000011.1"/>
</dbReference>
<evidence type="ECO:0008006" key="3">
    <source>
        <dbReference type="Google" id="ProtNLM"/>
    </source>
</evidence>
<accession>A0ABS0IT73</accession>
<evidence type="ECO:0000313" key="2">
    <source>
        <dbReference type="Proteomes" id="UP000614721"/>
    </source>
</evidence>
<protein>
    <recommendedName>
        <fullName evidence="3">Conjugative transposon TraJ C-terminal domain-containing protein</fullName>
    </recommendedName>
</protein>
<organism evidence="1 2">
    <name type="scientific">Proteus alimentorum</name>
    <dbReference type="NCBI Taxonomy" id="1973495"/>
    <lineage>
        <taxon>Bacteria</taxon>
        <taxon>Pseudomonadati</taxon>
        <taxon>Pseudomonadota</taxon>
        <taxon>Gammaproteobacteria</taxon>
        <taxon>Enterobacterales</taxon>
        <taxon>Morganellaceae</taxon>
        <taxon>Proteus</taxon>
    </lineage>
</organism>
<keyword evidence="2" id="KW-1185">Reference proteome</keyword>